<dbReference type="AlphaFoldDB" id="Q39499"/>
<sequence>MLNKLTFKDANLTVDWIGFKFQSLDNFAQTKLAEYLFNIGFNSYQESGKLAKPVKESIFVSSKNKFQVLFVYEAPYWKGTYVQFSGASATSFYSLVKQTLIDWEFFSSAILGRFDLNYDRKKKTDDKISVRQFLENCQTKLMQTNKNISLEKNSKGLILKIGTRRSNNYSRVYQGKNFLKFEHEMKGKFIKNYHTLLIQNNFEEFEHKLSIHFLTYFGKVLPLHYSYTDWLVIQLRPLRKQTFSLTGLKVDYLRSGSFQNNLDPYKFCTLLQFLVYAQTLNYKIDSLGNTSYRLVQFRVQDFLKHTKLSSNYYQLKKLIEFFDELQTNSLIKFFSNQKYRSFVTIPQVNLQKGKQNSWIVEVWIADELFYYAHPFVLPDLFQRKLTKHQFEVQFHVIRTFSSLDIQKTFYFKEFLQAYPSTLNNQQIANIKRYFIQLMEIFEEHKLIESSYQVLVDDKVYHVDKLLPNNISQGFIVFEKLLV</sequence>
<name>Q39499_CYLFU</name>
<evidence type="ECO:0000313" key="1">
    <source>
        <dbReference type="EMBL" id="CAA45581.1"/>
    </source>
</evidence>
<protein>
    <submittedName>
        <fullName evidence="1">C.fusiformis plasmid pCF1 DNA for ORF218, ORF482, ORF311, ORF58 and ORF111</fullName>
    </submittedName>
</protein>
<reference evidence="1" key="1">
    <citation type="journal article" date="1992" name="Plant Mol. Biol.">
        <title>Nucleotide sequence of diatom plasmids: identification of open reading frames with similarity to site-specific recombinases.</title>
        <authorList>
            <person name="Hildebrand M."/>
            <person name="Hasegawa P."/>
            <person name="Ord R.W."/>
            <person name="Thorpe V.S."/>
            <person name="Glass C.A."/>
            <person name="Volcani B.E."/>
        </authorList>
    </citation>
    <scope>NUCLEOTIDE SEQUENCE</scope>
</reference>
<accession>Q39499</accession>
<organism evidence="1">
    <name type="scientific">Cylindrotheca fusiformis</name>
    <name type="common">Marine diatom</name>
    <dbReference type="NCBI Taxonomy" id="2853"/>
    <lineage>
        <taxon>Eukaryota</taxon>
        <taxon>Sar</taxon>
        <taxon>Stramenopiles</taxon>
        <taxon>Ochrophyta</taxon>
        <taxon>Bacillariophyta</taxon>
        <taxon>Bacillariophyceae</taxon>
        <taxon>Bacillariophycidae</taxon>
        <taxon>Bacillariales</taxon>
        <taxon>Bacillariaceae</taxon>
        <taxon>Cylindrotheca</taxon>
    </lineage>
</organism>
<proteinExistence type="predicted"/>
<dbReference type="PIR" id="S23532">
    <property type="entry name" value="S23532"/>
</dbReference>
<reference evidence="1" key="2">
    <citation type="submission" date="1992-01" db="EMBL/GenBank/DDBJ databases">
        <authorList>
            <person name="Hildebrand M.W."/>
        </authorList>
    </citation>
    <scope>NUCLEOTIDE SEQUENCE</scope>
</reference>
<dbReference type="EMBL" id="X64302">
    <property type="protein sequence ID" value="CAA45581.1"/>
    <property type="molecule type" value="Genomic_DNA"/>
</dbReference>